<comment type="caution">
    <text evidence="1">The sequence shown here is derived from an EMBL/GenBank/DDBJ whole genome shotgun (WGS) entry which is preliminary data.</text>
</comment>
<dbReference type="OrthoDB" id="2938500at2"/>
<keyword evidence="2" id="KW-1185">Reference proteome</keyword>
<proteinExistence type="predicted"/>
<evidence type="ECO:0000313" key="2">
    <source>
        <dbReference type="Proteomes" id="UP000265801"/>
    </source>
</evidence>
<name>A0A3A1QU19_9BACI</name>
<protein>
    <submittedName>
        <fullName evidence="1">DUF3221 domain-containing protein</fullName>
    </submittedName>
</protein>
<reference evidence="1 2" key="1">
    <citation type="submission" date="2018-09" db="EMBL/GenBank/DDBJ databases">
        <title>Bacillus saliacetes sp. nov., isolated from Thai shrimp paste (Ka-pi).</title>
        <authorList>
            <person name="Daroonpunt R."/>
            <person name="Tanasupawat S."/>
            <person name="Yiamsombut S."/>
        </authorList>
    </citation>
    <scope>NUCLEOTIDE SEQUENCE [LARGE SCALE GENOMIC DNA]</scope>
    <source>
        <strain evidence="1 2">SKP7-4</strain>
    </source>
</reference>
<dbReference type="EMBL" id="QXIR01000026">
    <property type="protein sequence ID" value="RIW30375.1"/>
    <property type="molecule type" value="Genomic_DNA"/>
</dbReference>
<dbReference type="InterPro" id="IPR021598">
    <property type="entry name" value="DUF3221"/>
</dbReference>
<dbReference type="Proteomes" id="UP000265801">
    <property type="component" value="Unassembled WGS sequence"/>
</dbReference>
<accession>A0A3A1QU19</accession>
<dbReference type="Gene3D" id="2.40.50.140">
    <property type="entry name" value="Nucleic acid-binding proteins"/>
    <property type="match status" value="1"/>
</dbReference>
<gene>
    <name evidence="1" type="ORF">D3H55_16690</name>
</gene>
<dbReference type="RefSeq" id="WP_119548459.1">
    <property type="nucleotide sequence ID" value="NZ_QXIR01000026.1"/>
</dbReference>
<sequence length="108" mass="12207">MHRHLIALLLSIPLAPLMTGCSNEEEIIDTGISDSKILQGKVLEEETNGLWIEPVNELEKWGDKVRVGFSDVQMTADVNEGQIINIWYDNIRESDPPQIHALKIEVED</sequence>
<dbReference type="InterPro" id="IPR012340">
    <property type="entry name" value="NA-bd_OB-fold"/>
</dbReference>
<evidence type="ECO:0000313" key="1">
    <source>
        <dbReference type="EMBL" id="RIW30375.1"/>
    </source>
</evidence>
<organism evidence="1 2">
    <name type="scientific">Bacillus salacetis</name>
    <dbReference type="NCBI Taxonomy" id="2315464"/>
    <lineage>
        <taxon>Bacteria</taxon>
        <taxon>Bacillati</taxon>
        <taxon>Bacillota</taxon>
        <taxon>Bacilli</taxon>
        <taxon>Bacillales</taxon>
        <taxon>Bacillaceae</taxon>
        <taxon>Bacillus</taxon>
    </lineage>
</organism>
<dbReference type="AlphaFoldDB" id="A0A3A1QU19"/>
<dbReference type="Pfam" id="PF11518">
    <property type="entry name" value="DUF3221"/>
    <property type="match status" value="1"/>
</dbReference>
<dbReference type="PROSITE" id="PS51257">
    <property type="entry name" value="PROKAR_LIPOPROTEIN"/>
    <property type="match status" value="1"/>
</dbReference>